<name>A0A9W6WHF4_CANBO</name>
<feature type="compositionally biased region" description="Basic and acidic residues" evidence="1">
    <location>
        <begin position="150"/>
        <end position="181"/>
    </location>
</feature>
<evidence type="ECO:0000313" key="2">
    <source>
        <dbReference type="EMBL" id="GME72395.1"/>
    </source>
</evidence>
<reference evidence="2" key="1">
    <citation type="submission" date="2023-04" db="EMBL/GenBank/DDBJ databases">
        <title>Candida boidinii NBRC 10035.</title>
        <authorList>
            <person name="Ichikawa N."/>
            <person name="Sato H."/>
            <person name="Tonouchi N."/>
        </authorList>
    </citation>
    <scope>NUCLEOTIDE SEQUENCE</scope>
    <source>
        <strain evidence="2">NBRC 10035</strain>
    </source>
</reference>
<protein>
    <submittedName>
        <fullName evidence="2">Unnamed protein product</fullName>
    </submittedName>
</protein>
<evidence type="ECO:0000313" key="3">
    <source>
        <dbReference type="Proteomes" id="UP001165120"/>
    </source>
</evidence>
<comment type="caution">
    <text evidence="2">The sequence shown here is derived from an EMBL/GenBank/DDBJ whole genome shotgun (WGS) entry which is preliminary data.</text>
</comment>
<organism evidence="2 3">
    <name type="scientific">Candida boidinii</name>
    <name type="common">Yeast</name>
    <dbReference type="NCBI Taxonomy" id="5477"/>
    <lineage>
        <taxon>Eukaryota</taxon>
        <taxon>Fungi</taxon>
        <taxon>Dikarya</taxon>
        <taxon>Ascomycota</taxon>
        <taxon>Saccharomycotina</taxon>
        <taxon>Pichiomycetes</taxon>
        <taxon>Pichiales</taxon>
        <taxon>Pichiaceae</taxon>
        <taxon>Ogataea</taxon>
        <taxon>Ogataea/Candida clade</taxon>
    </lineage>
</organism>
<feature type="region of interest" description="Disordered" evidence="1">
    <location>
        <begin position="1"/>
        <end position="52"/>
    </location>
</feature>
<evidence type="ECO:0000256" key="1">
    <source>
        <dbReference type="SAM" id="MobiDB-lite"/>
    </source>
</evidence>
<feature type="compositionally biased region" description="Basic and acidic residues" evidence="1">
    <location>
        <begin position="1"/>
        <end position="30"/>
    </location>
</feature>
<keyword evidence="3" id="KW-1185">Reference proteome</keyword>
<feature type="region of interest" description="Disordered" evidence="1">
    <location>
        <begin position="143"/>
        <end position="181"/>
    </location>
</feature>
<dbReference type="EMBL" id="BSXN01001268">
    <property type="protein sequence ID" value="GME72395.1"/>
    <property type="molecule type" value="Genomic_DNA"/>
</dbReference>
<proteinExistence type="predicted"/>
<dbReference type="Proteomes" id="UP001165120">
    <property type="component" value="Unassembled WGS sequence"/>
</dbReference>
<accession>A0A9W6WHF4</accession>
<feature type="compositionally biased region" description="Acidic residues" evidence="1">
    <location>
        <begin position="31"/>
        <end position="42"/>
    </location>
</feature>
<sequence>MLEKPFKELQAKQEAENKLNEKTNEEKEEKSEESEENKEEGEEPKNNTKRATYGVNLVKRNFHSLERDEVNEIIQNYAKEFNLLPVWRNPQILINVFGYKNFMGVSYVDGEKFDSLSKFNIQQIYEKLDELKKVNVENSRVAASGIKNNLNKEESTQTKGSEESKEESSGETKEETKEETN</sequence>
<gene>
    <name evidence="2" type="ORF">Cboi02_000358800</name>
</gene>
<dbReference type="Gene3D" id="3.30.2300.10">
    <property type="entry name" value="THUMP superfamily"/>
    <property type="match status" value="1"/>
</dbReference>
<dbReference type="AlphaFoldDB" id="A0A9W6WHF4"/>